<keyword evidence="18" id="KW-1185">Reference proteome</keyword>
<reference evidence="17 18" key="1">
    <citation type="submission" date="2020-12" db="EMBL/GenBank/DDBJ databases">
        <title>HMF7856_wgs.fasta genome submission.</title>
        <authorList>
            <person name="Kang H."/>
            <person name="Kim H."/>
            <person name="Joh K."/>
        </authorList>
    </citation>
    <scope>NUCLEOTIDE SEQUENCE [LARGE SCALE GENOMIC DNA]</scope>
    <source>
        <strain evidence="17 18">HMF7856</strain>
    </source>
</reference>
<keyword evidence="5 16" id="KW-0378">Hydrolase</keyword>
<keyword evidence="3 16" id="KW-0547">Nucleotide-binding</keyword>
<evidence type="ECO:0000313" key="17">
    <source>
        <dbReference type="EMBL" id="QQL49453.1"/>
    </source>
</evidence>
<sequence length="1053" mass="121882">MNLSPAERYNAKFKEILDGLNPEQLEAVNKTDGPVMVVAGPGTGKTQILAARIGKILLDTDARADEILCLTYTDAGAVAMRKRLFEFIGPEAYRIGIYTFHAFCNEVIQENLDYFGRNNLEPLTDLEAAMLFRELVDDFANDHLLKRFTGDRYYDAPRLKRLFSTIKTENWSEEHIRQAVKEYLEDLPNREEFVYKRPNPKQGIKVGDPKQKDIDKAADAMAKLLAAVGEYPNYEAKMKRDDRYDYDDMILWVLRAFRENTDLLRRYQERYQYILVDEYQDTSGSQNTLLKHLLDYWDTPNVFIVGDDDQSVYRFQGANMKNIMDFANDYQRVLKTVVLKDNYRSNQSILDISKILIDNNQERLTRQLKLNKNLKASHPRFDSLAAEPEIREYENVDHELVDVGNQIERLIQNGVAPGEIAVIYRNHNQAEELIHYLDMQKIAVNTKRKIDILTLPFGEKIITILSYLAKEFDSPYSGDDLLFEIMHYDFFEISPIDIARASIAVSKENYGVAEGKQKTSIRRYVADMSGPKQQPGLFDAVQNAGMKQLVQDIEELLKAAASLSLQQLFQQVITRLGILAYIMKQADKGWHMEVLNNLFNFIKDEHRKKAGTRLKDIIATIELMKDNGIRLDLNQTIYSENGVNFLTAHGSKGLEFEYVFLIGSNKRVWDSKGRNAGFVYPDTLMQAAADENAQREESRRLFYVALTRAKQHLYVSYPAKDKKGKDLEASQFVGEILAQTHLKVQYPKVDADSLFRYFSTQFSEDDKPTVELIDKNYIAILLQNYTLSVSHLNNYLDCPLKFYFQNLIRVPSGLSASAAFGSAVHFALNRVFRKLKDNGDEFPTTDEFLREFRWYMYRNNDLFTAEEFKLRLSYGEKILPDYYELHVPKWNKIAVTERTIKNMAIEGVPVKGNLDKIEFVGNQVTIVDYKTGKFKYAREKLNRPDPDHPNGGDYWRQGVFYKLLVDNDKTNDWYAVATMFEFIEPLSPGEYIQEKLVISPHDEELVKSQIKDTYQKIMNHEFNIGCGKADCDWCRFVRTNFKQPDKILEVDEE</sequence>
<dbReference type="Proteomes" id="UP000429232">
    <property type="component" value="Chromosome"/>
</dbReference>
<dbReference type="Gene3D" id="3.90.320.10">
    <property type="match status" value="1"/>
</dbReference>
<dbReference type="AlphaFoldDB" id="A0A6I4HZS3"/>
<dbReference type="PROSITE" id="PS51198">
    <property type="entry name" value="UVRD_HELICASE_ATP_BIND"/>
    <property type="match status" value="1"/>
</dbReference>
<dbReference type="SUPFAM" id="SSF52540">
    <property type="entry name" value="P-loop containing nucleoside triphosphate hydrolases"/>
    <property type="match status" value="1"/>
</dbReference>
<evidence type="ECO:0000256" key="6">
    <source>
        <dbReference type="ARBA" id="ARBA00022806"/>
    </source>
</evidence>
<proteinExistence type="inferred from homology"/>
<dbReference type="EMBL" id="CP066775">
    <property type="protein sequence ID" value="QQL49453.1"/>
    <property type="molecule type" value="Genomic_DNA"/>
</dbReference>
<dbReference type="InterPro" id="IPR038726">
    <property type="entry name" value="PDDEXK_AddAB-type"/>
</dbReference>
<evidence type="ECO:0000256" key="16">
    <source>
        <dbReference type="PROSITE-ProRule" id="PRU00560"/>
    </source>
</evidence>
<dbReference type="GO" id="GO:0003677">
    <property type="term" value="F:DNA binding"/>
    <property type="evidence" value="ECO:0007669"/>
    <property type="project" value="UniProtKB-KW"/>
</dbReference>
<evidence type="ECO:0000256" key="11">
    <source>
        <dbReference type="ARBA" id="ARBA00023235"/>
    </source>
</evidence>
<evidence type="ECO:0000256" key="8">
    <source>
        <dbReference type="ARBA" id="ARBA00022840"/>
    </source>
</evidence>
<evidence type="ECO:0000256" key="5">
    <source>
        <dbReference type="ARBA" id="ARBA00022801"/>
    </source>
</evidence>
<dbReference type="GO" id="GO:0043138">
    <property type="term" value="F:3'-5' DNA helicase activity"/>
    <property type="evidence" value="ECO:0007669"/>
    <property type="project" value="UniProtKB-EC"/>
</dbReference>
<keyword evidence="11" id="KW-0413">Isomerase</keyword>
<evidence type="ECO:0000313" key="18">
    <source>
        <dbReference type="Proteomes" id="UP000429232"/>
    </source>
</evidence>
<dbReference type="EC" id="5.6.2.4" evidence="13"/>
<dbReference type="InterPro" id="IPR027417">
    <property type="entry name" value="P-loop_NTPase"/>
</dbReference>
<dbReference type="Gene3D" id="1.10.486.10">
    <property type="entry name" value="PCRA, domain 4"/>
    <property type="match status" value="1"/>
</dbReference>
<comment type="similarity">
    <text evidence="1">Belongs to the helicase family. UvrD subfamily.</text>
</comment>
<feature type="binding site" evidence="16">
    <location>
        <begin position="39"/>
        <end position="46"/>
    </location>
    <ligand>
        <name>ATP</name>
        <dbReference type="ChEBI" id="CHEBI:30616"/>
    </ligand>
</feature>
<dbReference type="Gene3D" id="1.10.10.160">
    <property type="match status" value="1"/>
</dbReference>
<evidence type="ECO:0000256" key="4">
    <source>
        <dbReference type="ARBA" id="ARBA00022763"/>
    </source>
</evidence>
<dbReference type="PANTHER" id="PTHR11070">
    <property type="entry name" value="UVRD / RECB / PCRA DNA HELICASE FAMILY MEMBER"/>
    <property type="match status" value="1"/>
</dbReference>
<dbReference type="InterPro" id="IPR011604">
    <property type="entry name" value="PDDEXK-like_dom_sf"/>
</dbReference>
<dbReference type="PANTHER" id="PTHR11070:SF2">
    <property type="entry name" value="ATP-DEPENDENT DNA HELICASE SRS2"/>
    <property type="match status" value="1"/>
</dbReference>
<evidence type="ECO:0000256" key="12">
    <source>
        <dbReference type="ARBA" id="ARBA00034617"/>
    </source>
</evidence>
<evidence type="ECO:0000256" key="13">
    <source>
        <dbReference type="ARBA" id="ARBA00034808"/>
    </source>
</evidence>
<evidence type="ECO:0000256" key="7">
    <source>
        <dbReference type="ARBA" id="ARBA00022839"/>
    </source>
</evidence>
<dbReference type="GO" id="GO:0005524">
    <property type="term" value="F:ATP binding"/>
    <property type="evidence" value="ECO:0007669"/>
    <property type="project" value="UniProtKB-UniRule"/>
</dbReference>
<organism evidence="17 18">
    <name type="scientific">Mucilaginibacter ginkgonis</name>
    <dbReference type="NCBI Taxonomy" id="2682091"/>
    <lineage>
        <taxon>Bacteria</taxon>
        <taxon>Pseudomonadati</taxon>
        <taxon>Bacteroidota</taxon>
        <taxon>Sphingobacteriia</taxon>
        <taxon>Sphingobacteriales</taxon>
        <taxon>Sphingobacteriaceae</taxon>
        <taxon>Mucilaginibacter</taxon>
    </lineage>
</organism>
<evidence type="ECO:0000256" key="1">
    <source>
        <dbReference type="ARBA" id="ARBA00009922"/>
    </source>
</evidence>
<dbReference type="KEGG" id="mgik:GO620_014955"/>
<keyword evidence="9" id="KW-0238">DNA-binding</keyword>
<evidence type="ECO:0000256" key="9">
    <source>
        <dbReference type="ARBA" id="ARBA00023125"/>
    </source>
</evidence>
<evidence type="ECO:0000256" key="10">
    <source>
        <dbReference type="ARBA" id="ARBA00023204"/>
    </source>
</evidence>
<dbReference type="InterPro" id="IPR014017">
    <property type="entry name" value="DNA_helicase_UvrD-like_C"/>
</dbReference>
<dbReference type="InterPro" id="IPR013986">
    <property type="entry name" value="DExx_box_DNA_helicase_dom_sf"/>
</dbReference>
<dbReference type="Pfam" id="PF13361">
    <property type="entry name" value="UvrD_C"/>
    <property type="match status" value="1"/>
</dbReference>
<evidence type="ECO:0000256" key="2">
    <source>
        <dbReference type="ARBA" id="ARBA00022722"/>
    </source>
</evidence>
<comment type="catalytic activity">
    <reaction evidence="15">
        <text>ATP + H2O = ADP + phosphate + H(+)</text>
        <dbReference type="Rhea" id="RHEA:13065"/>
        <dbReference type="ChEBI" id="CHEBI:15377"/>
        <dbReference type="ChEBI" id="CHEBI:15378"/>
        <dbReference type="ChEBI" id="CHEBI:30616"/>
        <dbReference type="ChEBI" id="CHEBI:43474"/>
        <dbReference type="ChEBI" id="CHEBI:456216"/>
        <dbReference type="EC" id="5.6.2.4"/>
    </reaction>
</comment>
<keyword evidence="8 16" id="KW-0067">ATP-binding</keyword>
<dbReference type="GO" id="GO:0004527">
    <property type="term" value="F:exonuclease activity"/>
    <property type="evidence" value="ECO:0007669"/>
    <property type="project" value="UniProtKB-KW"/>
</dbReference>
<dbReference type="InterPro" id="IPR014016">
    <property type="entry name" value="UvrD-like_ATP-bd"/>
</dbReference>
<accession>A0A6I4HZS3</accession>
<keyword evidence="10" id="KW-0234">DNA repair</keyword>
<dbReference type="RefSeq" id="WP_157524569.1">
    <property type="nucleotide sequence ID" value="NZ_CP066775.1"/>
</dbReference>
<dbReference type="InterPro" id="IPR000212">
    <property type="entry name" value="DNA_helicase_UvrD/REP"/>
</dbReference>
<comment type="catalytic activity">
    <reaction evidence="12">
        <text>Couples ATP hydrolysis with the unwinding of duplex DNA by translocating in the 3'-5' direction.</text>
        <dbReference type="EC" id="5.6.2.4"/>
    </reaction>
</comment>
<dbReference type="PROSITE" id="PS51217">
    <property type="entry name" value="UVRD_HELICASE_CTER"/>
    <property type="match status" value="1"/>
</dbReference>
<evidence type="ECO:0000256" key="3">
    <source>
        <dbReference type="ARBA" id="ARBA00022741"/>
    </source>
</evidence>
<protein>
    <recommendedName>
        <fullName evidence="13">DNA 3'-5' helicase</fullName>
        <ecNumber evidence="13">5.6.2.4</ecNumber>
    </recommendedName>
    <alternativeName>
        <fullName evidence="14">DNA 3'-5' helicase II</fullName>
    </alternativeName>
</protein>
<dbReference type="CDD" id="cd17932">
    <property type="entry name" value="DEXQc_UvrD"/>
    <property type="match status" value="1"/>
</dbReference>
<evidence type="ECO:0000256" key="15">
    <source>
        <dbReference type="ARBA" id="ARBA00048988"/>
    </source>
</evidence>
<dbReference type="Pfam" id="PF00580">
    <property type="entry name" value="UvrD-helicase"/>
    <property type="match status" value="1"/>
</dbReference>
<keyword evidence="4" id="KW-0227">DNA damage</keyword>
<evidence type="ECO:0000256" key="14">
    <source>
        <dbReference type="ARBA" id="ARBA00034923"/>
    </source>
</evidence>
<dbReference type="Gene3D" id="3.40.50.300">
    <property type="entry name" value="P-loop containing nucleotide triphosphate hydrolases"/>
    <property type="match status" value="2"/>
</dbReference>
<gene>
    <name evidence="17" type="ORF">GO620_014955</name>
</gene>
<keyword evidence="2" id="KW-0540">Nuclease</keyword>
<name>A0A6I4HZS3_9SPHI</name>
<dbReference type="Pfam" id="PF12705">
    <property type="entry name" value="PDDEXK_1"/>
    <property type="match status" value="1"/>
</dbReference>
<dbReference type="GO" id="GO:0000725">
    <property type="term" value="P:recombinational repair"/>
    <property type="evidence" value="ECO:0007669"/>
    <property type="project" value="TreeGrafter"/>
</dbReference>
<keyword evidence="6 16" id="KW-0347">Helicase</keyword>
<dbReference type="GO" id="GO:0005829">
    <property type="term" value="C:cytosol"/>
    <property type="evidence" value="ECO:0007669"/>
    <property type="project" value="TreeGrafter"/>
</dbReference>
<keyword evidence="7" id="KW-0269">Exonuclease</keyword>